<dbReference type="GO" id="GO:0009055">
    <property type="term" value="F:electron transfer activity"/>
    <property type="evidence" value="ECO:0007669"/>
    <property type="project" value="InterPro"/>
</dbReference>
<dbReference type="AlphaFoldDB" id="A0A2I7K4J0"/>
<reference evidence="2 3" key="2">
    <citation type="journal article" date="2017" name="Genome Biol. Evol.">
        <title>Trajectories and Drivers of Genome Evolution in Surface-Associated Marine Phaeobacter.</title>
        <authorList>
            <person name="Freese H.M."/>
            <person name="Sikorski J."/>
            <person name="Bunk B."/>
            <person name="Scheuner C."/>
            <person name="Meier-Kolthoff J.P."/>
            <person name="Sproer C."/>
            <person name="Gram L."/>
            <person name="Overmann J."/>
        </authorList>
    </citation>
    <scope>NUCLEOTIDE SEQUENCE [LARGE SCALE GENOMIC DNA]</scope>
    <source>
        <strain evidence="2 3">P88</strain>
    </source>
</reference>
<accession>A0A2I7K4J0</accession>
<dbReference type="EMBL" id="CP010725">
    <property type="protein sequence ID" value="AUQ97528.1"/>
    <property type="molecule type" value="Genomic_DNA"/>
</dbReference>
<dbReference type="SUPFAM" id="SSF47175">
    <property type="entry name" value="Cytochromes"/>
    <property type="match status" value="1"/>
</dbReference>
<keyword evidence="1" id="KW-0812">Transmembrane</keyword>
<dbReference type="GO" id="GO:0020037">
    <property type="term" value="F:heme binding"/>
    <property type="evidence" value="ECO:0007669"/>
    <property type="project" value="InterPro"/>
</dbReference>
<feature type="transmembrane region" description="Helical" evidence="1">
    <location>
        <begin position="25"/>
        <end position="46"/>
    </location>
</feature>
<evidence type="ECO:0000256" key="1">
    <source>
        <dbReference type="SAM" id="Phobius"/>
    </source>
</evidence>
<dbReference type="Pfam" id="PF01322">
    <property type="entry name" value="Cytochrom_C_2"/>
    <property type="match status" value="1"/>
</dbReference>
<dbReference type="InterPro" id="IPR010980">
    <property type="entry name" value="Cyt_c/b562"/>
</dbReference>
<evidence type="ECO:0000313" key="2">
    <source>
        <dbReference type="EMBL" id="AUQ97528.1"/>
    </source>
</evidence>
<reference evidence="2 3" key="1">
    <citation type="journal article" date="2017" name="Front. Microbiol.">
        <title>Phaeobacter piscinae sp. nov., a species of the Roseobacter group and potential aquaculture probiont.</title>
        <authorList>
            <person name="Sonnenschein E.C."/>
            <person name="Phippen C.B.W."/>
            <person name="Nielsen K.F."/>
            <person name="Mateiu R.V."/>
            <person name="Melchiorsen J."/>
            <person name="Gram L."/>
            <person name="Overmann J."/>
            <person name="Freese H.M."/>
        </authorList>
    </citation>
    <scope>NUCLEOTIDE SEQUENCE [LARGE SCALE GENOMIC DNA]</scope>
    <source>
        <strain evidence="2 3">P88</strain>
    </source>
</reference>
<dbReference type="PROSITE" id="PS51009">
    <property type="entry name" value="CYTCII"/>
    <property type="match status" value="1"/>
</dbReference>
<organism evidence="2 3">
    <name type="scientific">Phaeobacter inhibens</name>
    <dbReference type="NCBI Taxonomy" id="221822"/>
    <lineage>
        <taxon>Bacteria</taxon>
        <taxon>Pseudomonadati</taxon>
        <taxon>Pseudomonadota</taxon>
        <taxon>Alphaproteobacteria</taxon>
        <taxon>Rhodobacterales</taxon>
        <taxon>Roseobacteraceae</taxon>
        <taxon>Phaeobacter</taxon>
    </lineage>
</organism>
<evidence type="ECO:0000313" key="3">
    <source>
        <dbReference type="Proteomes" id="UP000236447"/>
    </source>
</evidence>
<keyword evidence="1" id="KW-1133">Transmembrane helix</keyword>
<protein>
    <submittedName>
        <fullName evidence="2">Cytochrome c-like protein</fullName>
    </submittedName>
</protein>
<sequence length="182" mass="20520">MTPHLTRENTQPARAVAGSRNNCQLLIPMFAIMSGLLLMAVLLLLAGRVEAESPPPNKYIAQRIALMSSQKKALQDLTAMTRDYIAFDRSSARAARRALIRSTRRIPRHFRRDVTDLSSHARGGIWTNWADFKRHADAAEKAAHALNIRSASGLRRSLPRLISACHNCHQIYRDTPREFTTH</sequence>
<dbReference type="GO" id="GO:0005506">
    <property type="term" value="F:iron ion binding"/>
    <property type="evidence" value="ECO:0007669"/>
    <property type="project" value="InterPro"/>
</dbReference>
<dbReference type="InterPro" id="IPR002321">
    <property type="entry name" value="Cyt_c_II"/>
</dbReference>
<dbReference type="Proteomes" id="UP000236447">
    <property type="component" value="Chromosome"/>
</dbReference>
<keyword evidence="1" id="KW-0472">Membrane</keyword>
<dbReference type="Gene3D" id="1.20.120.10">
    <property type="entry name" value="Cytochrome c/b562"/>
    <property type="match status" value="1"/>
</dbReference>
<proteinExistence type="predicted"/>
<name>A0A2I7K4J0_9RHOB</name>
<gene>
    <name evidence="2" type="ORF">PhaeoP88_00116</name>
</gene>
<dbReference type="GO" id="GO:0022900">
    <property type="term" value="P:electron transport chain"/>
    <property type="evidence" value="ECO:0007669"/>
    <property type="project" value="InterPro"/>
</dbReference>